<reference evidence="3" key="1">
    <citation type="submission" date="2021-01" db="EMBL/GenBank/DDBJ databases">
        <authorList>
            <person name="Corre E."/>
            <person name="Pelletier E."/>
            <person name="Niang G."/>
            <person name="Scheremetjew M."/>
            <person name="Finn R."/>
            <person name="Kale V."/>
            <person name="Holt S."/>
            <person name="Cochrane G."/>
            <person name="Meng A."/>
            <person name="Brown T."/>
            <person name="Cohen L."/>
        </authorList>
    </citation>
    <scope>NUCLEOTIDE SEQUENCE</scope>
    <source>
        <strain evidence="3">Clade-D-RCC2572</strain>
    </source>
</reference>
<proteinExistence type="predicted"/>
<dbReference type="GO" id="GO:0009941">
    <property type="term" value="C:chloroplast envelope"/>
    <property type="evidence" value="ECO:0007669"/>
    <property type="project" value="TreeGrafter"/>
</dbReference>
<name>A0A7S0KMP9_9CHLO</name>
<dbReference type="InterPro" id="IPR044200">
    <property type="entry name" value="At5g03900-like"/>
</dbReference>
<feature type="region of interest" description="Disordered" evidence="1">
    <location>
        <begin position="54"/>
        <end position="73"/>
    </location>
</feature>
<dbReference type="PANTHER" id="PTHR47380">
    <property type="entry name" value="OS02G0533000 PROTEIN"/>
    <property type="match status" value="1"/>
</dbReference>
<accession>A0A7S0KMP9</accession>
<organism evidence="3">
    <name type="scientific">Ostreococcus mediterraneus</name>
    <dbReference type="NCBI Taxonomy" id="1486918"/>
    <lineage>
        <taxon>Eukaryota</taxon>
        <taxon>Viridiplantae</taxon>
        <taxon>Chlorophyta</taxon>
        <taxon>Mamiellophyceae</taxon>
        <taxon>Mamiellales</taxon>
        <taxon>Bathycoccaceae</taxon>
        <taxon>Ostreococcus</taxon>
    </lineage>
</organism>
<dbReference type="EMBL" id="HBEW01007242">
    <property type="protein sequence ID" value="CAD8586790.1"/>
    <property type="molecule type" value="Transcribed_RNA"/>
</dbReference>
<dbReference type="PANTHER" id="PTHR47380:SF4">
    <property type="entry name" value="OS02G0533000 PROTEIN"/>
    <property type="match status" value="1"/>
</dbReference>
<evidence type="ECO:0000256" key="1">
    <source>
        <dbReference type="SAM" id="MobiDB-lite"/>
    </source>
</evidence>
<gene>
    <name evidence="3" type="ORF">OMED0929_LOCUS6120</name>
</gene>
<feature type="transmembrane region" description="Helical" evidence="2">
    <location>
        <begin position="402"/>
        <end position="421"/>
    </location>
</feature>
<feature type="transmembrane region" description="Helical" evidence="2">
    <location>
        <begin position="165"/>
        <end position="190"/>
    </location>
</feature>
<evidence type="ECO:0000256" key="2">
    <source>
        <dbReference type="SAM" id="Phobius"/>
    </source>
</evidence>
<protein>
    <recommendedName>
        <fullName evidence="4">Iron-sulfur cluster biosynthesis family protein</fullName>
    </recommendedName>
</protein>
<keyword evidence="2" id="KW-1133">Transmembrane helix</keyword>
<keyword evidence="2" id="KW-0472">Membrane</keyword>
<evidence type="ECO:0000313" key="3">
    <source>
        <dbReference type="EMBL" id="CAD8586790.1"/>
    </source>
</evidence>
<evidence type="ECO:0008006" key="4">
    <source>
        <dbReference type="Google" id="ProtNLM"/>
    </source>
</evidence>
<sequence length="498" mass="54789">MGTTGARARVGVVRGVVAVGRRGGAATCLPTRTRTRTRAWKGREDEYALDIAEEDPDSPMNASPFGRVESDDLPSDLRDRTLQAIERVGYKGTVGDISAASGASVFETQRALNALAVDTGATLEVSSAGDLSYVFPKSARGAISAKSFKMRVEPLASGAKSAASYLFRVAFGTSLVASVMIVYTAIFALLSAKSSDDRGERRGGGSFMGPRFYISPFDLFWYWDPYYYRRPRRRDREMNFFESVFSFVFGDGDPNLMFEKRRWELIGRVIKKNKGVVTAEQLAPYLDAAGYEDESFVLPALTRFQGTPEVNSVTGSIIYRFPSMETTVGGRASAAFRDRGESEALVQEERWAFSLAEPSQRIQAGLLGVANFVGVIVLSNMINDPSLMYRAPDYVALARSFAGLLPWLQAYGVLFFLVPGLRYLRNQSKNKAIDERNNARLLAARRVASPEPRLAAKLAGAANAAQQRVVSDTVFSSETGGADDFEARDFERRLREKK</sequence>
<keyword evidence="2" id="KW-0812">Transmembrane</keyword>
<feature type="transmembrane region" description="Helical" evidence="2">
    <location>
        <begin position="364"/>
        <end position="382"/>
    </location>
</feature>
<dbReference type="AlphaFoldDB" id="A0A7S0KMP9"/>